<dbReference type="OrthoDB" id="9795928at2"/>
<proteinExistence type="inferred from homology"/>
<evidence type="ECO:0000256" key="6">
    <source>
        <dbReference type="ARBA" id="ARBA00023077"/>
    </source>
</evidence>
<sequence length="818" mass="90797">MKILLLSFSFLFLSLLSFGQAAKLIGQINANHQPVENINIKILALKKTVKSDADGRFVLEDIPVGALELQITGLGYASKKLAVEVRSGLNELDINLQTATSNLDDVVITGVNRATSLRKSPVPIAVLSKKTMDQNVNTNLIEAIVKGVPGVTAVTTGPNVSKPFIRGLGYNRVLTLYDGLRQEGQQWGDEHGIEVDEYGISRAEVVKGPASLTYGSDALAGVINMIPYVPHSQENGLKGDVTLNYQSNNGMGGASVGLAYVQNDWKYTFRATGKTAHNYHNPIDGWVYGTAFREYNLSASARVDKPWGYSKTAATYYNNQMEIPDGSRDSLSRKFTRQILDDGDDIKNRPIVQDADLTRYAITPLHQHIQHFRFYNNSQFKFGNSDLNVLLGGQQSVRREYNHPTVPSQAGLYVVLNTFNYDLKYNLPDISGIESTIGVNGMYQQNRSKAATDFPIPDYDLFDIGAFLFAKKTFGKLDISGGVRLDRRNIQWNDFYVGTDPATGFGKKVEAGNATGDLQFPGFSKNYYGFSGSLGLTYNLSERLLFKANIARGYRAPNITEIGSNGLDPGAHIVYLGNRTFKPEFNLQEDIGVIAYLKELDLSLELFNNNIQNYIYHSRLTDANGNPVVIVPGNLTYQYQQSKARLYGAELTVNIHPTAAKWLSFNNSLAYVVGLNQNEDLLALHGSAAKYLPFIPPLQIRTELKATAQSAIGFFDKPYFKIDAAIFADQDKFYALDDTETFTKGYTLINAGIGSSLKSKSGKTWCDIFIQCDNIFNIAYQSNLNRLKYFEYYTDSPNGRSGIYNMGRNFSFKAVFPF</sequence>
<name>A0A1H9VVP4_9SPHI</name>
<evidence type="ECO:0000256" key="10">
    <source>
        <dbReference type="PROSITE-ProRule" id="PRU01360"/>
    </source>
</evidence>
<feature type="signal peptide" evidence="12">
    <location>
        <begin position="1"/>
        <end position="21"/>
    </location>
</feature>
<evidence type="ECO:0000256" key="11">
    <source>
        <dbReference type="RuleBase" id="RU003357"/>
    </source>
</evidence>
<keyword evidence="6 11" id="KW-0798">TonB box</keyword>
<dbReference type="InterPro" id="IPR039426">
    <property type="entry name" value="TonB-dep_rcpt-like"/>
</dbReference>
<dbReference type="PANTHER" id="PTHR30069:SF29">
    <property type="entry name" value="HEMOGLOBIN AND HEMOGLOBIN-HAPTOGLOBIN-BINDING PROTEIN 1-RELATED"/>
    <property type="match status" value="1"/>
</dbReference>
<dbReference type="InterPro" id="IPR037066">
    <property type="entry name" value="Plug_dom_sf"/>
</dbReference>
<dbReference type="STRING" id="390241.SAMN04488023_15024"/>
<dbReference type="Gene3D" id="2.170.130.10">
    <property type="entry name" value="TonB-dependent receptor, plug domain"/>
    <property type="match status" value="1"/>
</dbReference>
<dbReference type="SUPFAM" id="SSF49464">
    <property type="entry name" value="Carboxypeptidase regulatory domain-like"/>
    <property type="match status" value="1"/>
</dbReference>
<keyword evidence="3 10" id="KW-1134">Transmembrane beta strand</keyword>
<accession>A0A1H9VVP4</accession>
<dbReference type="InterPro" id="IPR036942">
    <property type="entry name" value="Beta-barrel_TonB_sf"/>
</dbReference>
<evidence type="ECO:0000256" key="1">
    <source>
        <dbReference type="ARBA" id="ARBA00004571"/>
    </source>
</evidence>
<dbReference type="Proteomes" id="UP000199572">
    <property type="component" value="Unassembled WGS sequence"/>
</dbReference>
<evidence type="ECO:0000256" key="12">
    <source>
        <dbReference type="SAM" id="SignalP"/>
    </source>
</evidence>
<keyword evidence="4 10" id="KW-0812">Transmembrane</keyword>
<evidence type="ECO:0000256" key="8">
    <source>
        <dbReference type="ARBA" id="ARBA00023170"/>
    </source>
</evidence>
<dbReference type="InterPro" id="IPR012910">
    <property type="entry name" value="Plug_dom"/>
</dbReference>
<feature type="chain" id="PRO_5011457883" evidence="12">
    <location>
        <begin position="22"/>
        <end position="818"/>
    </location>
</feature>
<evidence type="ECO:0000256" key="5">
    <source>
        <dbReference type="ARBA" id="ARBA00022729"/>
    </source>
</evidence>
<dbReference type="PANTHER" id="PTHR30069">
    <property type="entry name" value="TONB-DEPENDENT OUTER MEMBRANE RECEPTOR"/>
    <property type="match status" value="1"/>
</dbReference>
<feature type="domain" description="TonB-dependent receptor-like beta-barrel" evidence="13">
    <location>
        <begin position="266"/>
        <end position="774"/>
    </location>
</feature>
<dbReference type="Pfam" id="PF13715">
    <property type="entry name" value="CarbopepD_reg_2"/>
    <property type="match status" value="1"/>
</dbReference>
<dbReference type="AlphaFoldDB" id="A0A1H9VVP4"/>
<dbReference type="Gene3D" id="2.60.40.1120">
    <property type="entry name" value="Carboxypeptidase-like, regulatory domain"/>
    <property type="match status" value="1"/>
</dbReference>
<gene>
    <name evidence="15" type="ORF">SAMN04488023_15024</name>
</gene>
<dbReference type="GO" id="GO:0015344">
    <property type="term" value="F:siderophore uptake transmembrane transporter activity"/>
    <property type="evidence" value="ECO:0007669"/>
    <property type="project" value="TreeGrafter"/>
</dbReference>
<evidence type="ECO:0000256" key="7">
    <source>
        <dbReference type="ARBA" id="ARBA00023136"/>
    </source>
</evidence>
<reference evidence="15 16" key="1">
    <citation type="submission" date="2016-10" db="EMBL/GenBank/DDBJ databases">
        <authorList>
            <person name="de Groot N.N."/>
        </authorList>
    </citation>
    <scope>NUCLEOTIDE SEQUENCE [LARGE SCALE GENOMIC DNA]</scope>
    <source>
        <strain evidence="15 16">DSM 18610</strain>
    </source>
</reference>
<dbReference type="PROSITE" id="PS52016">
    <property type="entry name" value="TONB_DEPENDENT_REC_3"/>
    <property type="match status" value="1"/>
</dbReference>
<dbReference type="EMBL" id="FOGG01000050">
    <property type="protein sequence ID" value="SES25591.1"/>
    <property type="molecule type" value="Genomic_DNA"/>
</dbReference>
<keyword evidence="9 10" id="KW-0998">Cell outer membrane</keyword>
<dbReference type="Gene3D" id="2.40.170.20">
    <property type="entry name" value="TonB-dependent receptor, beta-barrel domain"/>
    <property type="match status" value="1"/>
</dbReference>
<dbReference type="InterPro" id="IPR008969">
    <property type="entry name" value="CarboxyPept-like_regulatory"/>
</dbReference>
<keyword evidence="16" id="KW-1185">Reference proteome</keyword>
<comment type="similarity">
    <text evidence="10 11">Belongs to the TonB-dependent receptor family.</text>
</comment>
<evidence type="ECO:0000313" key="15">
    <source>
        <dbReference type="EMBL" id="SES25591.1"/>
    </source>
</evidence>
<organism evidence="15 16">
    <name type="scientific">Pedobacter rhizosphaerae</name>
    <dbReference type="NCBI Taxonomy" id="390241"/>
    <lineage>
        <taxon>Bacteria</taxon>
        <taxon>Pseudomonadati</taxon>
        <taxon>Bacteroidota</taxon>
        <taxon>Sphingobacteriia</taxon>
        <taxon>Sphingobacteriales</taxon>
        <taxon>Sphingobacteriaceae</taxon>
        <taxon>Pedobacter</taxon>
    </lineage>
</organism>
<dbReference type="InterPro" id="IPR000531">
    <property type="entry name" value="Beta-barrel_TonB"/>
</dbReference>
<evidence type="ECO:0000256" key="3">
    <source>
        <dbReference type="ARBA" id="ARBA00022452"/>
    </source>
</evidence>
<dbReference type="Pfam" id="PF00593">
    <property type="entry name" value="TonB_dep_Rec_b-barrel"/>
    <property type="match status" value="1"/>
</dbReference>
<keyword evidence="5 12" id="KW-0732">Signal</keyword>
<evidence type="ECO:0000256" key="9">
    <source>
        <dbReference type="ARBA" id="ARBA00023237"/>
    </source>
</evidence>
<keyword evidence="2 10" id="KW-0813">Transport</keyword>
<protein>
    <submittedName>
        <fullName evidence="15">Iron complex outermembrane recepter protein</fullName>
    </submittedName>
</protein>
<comment type="subcellular location">
    <subcellularLocation>
        <location evidence="1 10">Cell outer membrane</location>
        <topology evidence="1 10">Multi-pass membrane protein</topology>
    </subcellularLocation>
</comment>
<keyword evidence="8" id="KW-0675">Receptor</keyword>
<evidence type="ECO:0000259" key="14">
    <source>
        <dbReference type="Pfam" id="PF07715"/>
    </source>
</evidence>
<evidence type="ECO:0000256" key="2">
    <source>
        <dbReference type="ARBA" id="ARBA00022448"/>
    </source>
</evidence>
<dbReference type="Pfam" id="PF07715">
    <property type="entry name" value="Plug"/>
    <property type="match status" value="1"/>
</dbReference>
<dbReference type="GO" id="GO:0044718">
    <property type="term" value="P:siderophore transmembrane transport"/>
    <property type="evidence" value="ECO:0007669"/>
    <property type="project" value="TreeGrafter"/>
</dbReference>
<evidence type="ECO:0000313" key="16">
    <source>
        <dbReference type="Proteomes" id="UP000199572"/>
    </source>
</evidence>
<dbReference type="GO" id="GO:0009279">
    <property type="term" value="C:cell outer membrane"/>
    <property type="evidence" value="ECO:0007669"/>
    <property type="project" value="UniProtKB-SubCell"/>
</dbReference>
<dbReference type="SUPFAM" id="SSF56935">
    <property type="entry name" value="Porins"/>
    <property type="match status" value="1"/>
</dbReference>
<keyword evidence="7 10" id="KW-0472">Membrane</keyword>
<feature type="domain" description="TonB-dependent receptor plug" evidence="14">
    <location>
        <begin position="117"/>
        <end position="222"/>
    </location>
</feature>
<evidence type="ECO:0000256" key="4">
    <source>
        <dbReference type="ARBA" id="ARBA00022692"/>
    </source>
</evidence>
<dbReference type="RefSeq" id="WP_090889353.1">
    <property type="nucleotide sequence ID" value="NZ_FOGG01000050.1"/>
</dbReference>
<evidence type="ECO:0000259" key="13">
    <source>
        <dbReference type="Pfam" id="PF00593"/>
    </source>
</evidence>